<keyword evidence="1" id="KW-1133">Transmembrane helix</keyword>
<feature type="transmembrane region" description="Helical" evidence="1">
    <location>
        <begin position="7"/>
        <end position="28"/>
    </location>
</feature>
<proteinExistence type="predicted"/>
<name>A0A6C0EM07_9ZZZZ</name>
<protein>
    <submittedName>
        <fullName evidence="2">Uncharacterized protein</fullName>
    </submittedName>
</protein>
<keyword evidence="1" id="KW-0812">Transmembrane</keyword>
<sequence length="950" mass="99553">MDRKKIIGITIVTVLLLSAVGVVLYLHFSKSSSSGNANIQISGLIKGPNNIKINLPQQFQQRGKIAYQPVNIFVNNLVDSVVPYHQTQLYWESVKINNVSLSIDNKTRESSGAITDTRTLSNILGSSFDKIDVEAVFLHSCLTDDKARVASTCDVCNGEAPVCTGTGWVCTPGQQCPSVEEQQACCAKSGSPGLYTQCDSSTGNKVKCGPCPGTKDCGDPGCKGVGAKCTATGWVCSEGVKCPSEPERQSCCTEPGEFGTCVDNEVVCVKCPNGFKPGEGPCDPDCNASSPVCGSDGYLHCQKNTKCPTREQLDKLDCCKSTPDTPYAICNVDKDGKATVTCTTCAGAPGGPVGTCGGACPCNCQGQGWICTSTGYKCQSSGVACPPESIWNELNCCGGVPDTEMQCSKGDDGVCIKCGCVSGFHGCGPMGTCNASVKDPHNPKCCSDDIGSGVCSQNPVTGWECCESGSNCVVNGKYVCCPPGTACNGNTCSPICGKKSDGSDNVCDAGDECIIISGGGTAPPGSWKDPRTGDIYFCKPPESCSFGLPITSPEETGNYYPCWPLPAHSDEVGTGYCAGQDPTNAGEVQSCFNNYKDEKTCVADTKCAWVDILSTVAEDGEKGLEKINNDMVLIGHYSTPYGYWCDPYNLEAYPMQRVVLFPPAAGGKACTWENCWAQVSQPGIIDVMFNEKTGNCVGLQACDSTGGAGMTNSRIDPNTGKRVPNTPPSVLPPEDATFQTCGPDTKCAIDESAPVLCVPYESAGFAGTIQKKTWDCVADPATGDGTECELVYTGKGKYEKDDCLNQCKCATNFNRGSDGKCYMHSPGCFDKSNFGACGNEPIVGCSTSGCHESANLGGCGGTGSGWTGDCHGSCASGDCHCDCFLTQKIPASYNYCDYATKKWKECSTAGGCEGQNVQPYTGGGDGDAWRSGTGDCLSGDCEDSSYCKLP</sequence>
<evidence type="ECO:0000313" key="2">
    <source>
        <dbReference type="EMBL" id="QHT29483.1"/>
    </source>
</evidence>
<dbReference type="AlphaFoldDB" id="A0A6C0EM07"/>
<keyword evidence="1" id="KW-0472">Membrane</keyword>
<evidence type="ECO:0000256" key="1">
    <source>
        <dbReference type="SAM" id="Phobius"/>
    </source>
</evidence>
<organism evidence="2">
    <name type="scientific">viral metagenome</name>
    <dbReference type="NCBI Taxonomy" id="1070528"/>
    <lineage>
        <taxon>unclassified sequences</taxon>
        <taxon>metagenomes</taxon>
        <taxon>organismal metagenomes</taxon>
    </lineage>
</organism>
<accession>A0A6C0EM07</accession>
<reference evidence="2" key="1">
    <citation type="journal article" date="2020" name="Nature">
        <title>Giant virus diversity and host interactions through global metagenomics.</title>
        <authorList>
            <person name="Schulz F."/>
            <person name="Roux S."/>
            <person name="Paez-Espino D."/>
            <person name="Jungbluth S."/>
            <person name="Walsh D.A."/>
            <person name="Denef V.J."/>
            <person name="McMahon K.D."/>
            <person name="Konstantinidis K.T."/>
            <person name="Eloe-Fadrosh E.A."/>
            <person name="Kyrpides N.C."/>
            <person name="Woyke T."/>
        </authorList>
    </citation>
    <scope>NUCLEOTIDE SEQUENCE</scope>
    <source>
        <strain evidence="2">GVMAG-M-3300005589-24</strain>
    </source>
</reference>
<dbReference type="EMBL" id="MN738877">
    <property type="protein sequence ID" value="QHT29483.1"/>
    <property type="molecule type" value="Genomic_DNA"/>
</dbReference>